<evidence type="ECO:0000256" key="9">
    <source>
        <dbReference type="ARBA" id="ARBA00023242"/>
    </source>
</evidence>
<dbReference type="FunFam" id="3.30.160.60:FF:000912">
    <property type="entry name" value="Zinc finger protein 660"/>
    <property type="match status" value="1"/>
</dbReference>
<dbReference type="SUPFAM" id="SSF57667">
    <property type="entry name" value="beta-beta-alpha zinc fingers"/>
    <property type="match status" value="2"/>
</dbReference>
<proteinExistence type="predicted"/>
<dbReference type="FunFam" id="3.30.160.60:FF:000030">
    <property type="entry name" value="Zinc finger protein 628"/>
    <property type="match status" value="1"/>
</dbReference>
<evidence type="ECO:0000256" key="8">
    <source>
        <dbReference type="ARBA" id="ARBA00023163"/>
    </source>
</evidence>
<dbReference type="Gene3D" id="3.30.160.60">
    <property type="entry name" value="Classic Zinc Finger"/>
    <property type="match status" value="3"/>
</dbReference>
<keyword evidence="9" id="KW-0539">Nucleus</keyword>
<protein>
    <recommendedName>
        <fullName evidence="11">C2H2-type domain-containing protein</fullName>
    </recommendedName>
</protein>
<evidence type="ECO:0000256" key="2">
    <source>
        <dbReference type="ARBA" id="ARBA00022723"/>
    </source>
</evidence>
<dbReference type="PANTHER" id="PTHR23235">
    <property type="entry name" value="KRUEPPEL-LIKE TRANSCRIPTION FACTOR"/>
    <property type="match status" value="1"/>
</dbReference>
<dbReference type="PROSITE" id="PS00028">
    <property type="entry name" value="ZINC_FINGER_C2H2_1"/>
    <property type="match status" value="3"/>
</dbReference>
<dbReference type="GO" id="GO:0008270">
    <property type="term" value="F:zinc ion binding"/>
    <property type="evidence" value="ECO:0007669"/>
    <property type="project" value="UniProtKB-KW"/>
</dbReference>
<keyword evidence="5" id="KW-0862">Zinc</keyword>
<keyword evidence="13" id="KW-1185">Reference proteome</keyword>
<feature type="domain" description="C2H2-type" evidence="11">
    <location>
        <begin position="122"/>
        <end position="149"/>
    </location>
</feature>
<organism evidence="12 13">
    <name type="scientific">Paralvinella palmiformis</name>
    <dbReference type="NCBI Taxonomy" id="53620"/>
    <lineage>
        <taxon>Eukaryota</taxon>
        <taxon>Metazoa</taxon>
        <taxon>Spiralia</taxon>
        <taxon>Lophotrochozoa</taxon>
        <taxon>Annelida</taxon>
        <taxon>Polychaeta</taxon>
        <taxon>Sedentaria</taxon>
        <taxon>Canalipalpata</taxon>
        <taxon>Terebellida</taxon>
        <taxon>Terebelliformia</taxon>
        <taxon>Alvinellidae</taxon>
        <taxon>Paralvinella</taxon>
    </lineage>
</organism>
<dbReference type="FunFam" id="3.30.160.60:FF:000100">
    <property type="entry name" value="Zinc finger 45-like"/>
    <property type="match status" value="1"/>
</dbReference>
<keyword evidence="8" id="KW-0804">Transcription</keyword>
<keyword evidence="3" id="KW-0677">Repeat</keyword>
<keyword evidence="7" id="KW-0238">DNA-binding</keyword>
<keyword evidence="6" id="KW-0805">Transcription regulation</keyword>
<evidence type="ECO:0000256" key="1">
    <source>
        <dbReference type="ARBA" id="ARBA00004123"/>
    </source>
</evidence>
<keyword evidence="4 10" id="KW-0863">Zinc-finger</keyword>
<keyword evidence="2" id="KW-0479">Metal-binding</keyword>
<evidence type="ECO:0000256" key="4">
    <source>
        <dbReference type="ARBA" id="ARBA00022771"/>
    </source>
</evidence>
<dbReference type="GO" id="GO:0005634">
    <property type="term" value="C:nucleus"/>
    <property type="evidence" value="ECO:0007669"/>
    <property type="project" value="UniProtKB-SubCell"/>
</dbReference>
<dbReference type="InterPro" id="IPR036236">
    <property type="entry name" value="Znf_C2H2_sf"/>
</dbReference>
<dbReference type="InterPro" id="IPR013087">
    <property type="entry name" value="Znf_C2H2_type"/>
</dbReference>
<evidence type="ECO:0000256" key="10">
    <source>
        <dbReference type="PROSITE-ProRule" id="PRU00042"/>
    </source>
</evidence>
<gene>
    <name evidence="12" type="ORF">LSH36_777g02115</name>
</gene>
<evidence type="ECO:0000313" key="12">
    <source>
        <dbReference type="EMBL" id="KAK2144194.1"/>
    </source>
</evidence>
<evidence type="ECO:0000256" key="7">
    <source>
        <dbReference type="ARBA" id="ARBA00023125"/>
    </source>
</evidence>
<name>A0AAD9J097_9ANNE</name>
<dbReference type="EMBL" id="JAODUP010000777">
    <property type="protein sequence ID" value="KAK2144194.1"/>
    <property type="molecule type" value="Genomic_DNA"/>
</dbReference>
<evidence type="ECO:0000256" key="5">
    <source>
        <dbReference type="ARBA" id="ARBA00022833"/>
    </source>
</evidence>
<evidence type="ECO:0000256" key="3">
    <source>
        <dbReference type="ARBA" id="ARBA00022737"/>
    </source>
</evidence>
<sequence>MNNNFTKMPGTETSGDCQYSLLKTIKQDVSGIETSKYATDKVPQMSFADVQNLYKQDQMSANLQDANHHLQPKHDTGLGECSQQIEIEKSMLPQMNMGSNEFCHGDDGLKMNQLPSDDEKPYPCPECIKRFSRSDGLRKHMLTHTGEKPYSCSQCCKRFTRTDHLKKHMMIHTGEKPHSCPQCFKRFARADHMKKHLMTHSSTKPYPCAQRTVQVGHEKKDLLTQNSSMPPSHS</sequence>
<dbReference type="Proteomes" id="UP001208570">
    <property type="component" value="Unassembled WGS sequence"/>
</dbReference>
<feature type="domain" description="C2H2-type" evidence="11">
    <location>
        <begin position="150"/>
        <end position="177"/>
    </location>
</feature>
<dbReference type="PROSITE" id="PS50157">
    <property type="entry name" value="ZINC_FINGER_C2H2_2"/>
    <property type="match status" value="3"/>
</dbReference>
<accession>A0AAD9J097</accession>
<comment type="subcellular location">
    <subcellularLocation>
        <location evidence="1">Nucleus</location>
    </subcellularLocation>
</comment>
<dbReference type="SMART" id="SM00355">
    <property type="entry name" value="ZnF_C2H2"/>
    <property type="match status" value="3"/>
</dbReference>
<comment type="caution">
    <text evidence="12">The sequence shown here is derived from an EMBL/GenBank/DDBJ whole genome shotgun (WGS) entry which is preliminary data.</text>
</comment>
<evidence type="ECO:0000256" key="6">
    <source>
        <dbReference type="ARBA" id="ARBA00023015"/>
    </source>
</evidence>
<feature type="domain" description="C2H2-type" evidence="11">
    <location>
        <begin position="178"/>
        <end position="205"/>
    </location>
</feature>
<reference evidence="12" key="1">
    <citation type="journal article" date="2023" name="Mol. Biol. Evol.">
        <title>Third-Generation Sequencing Reveals the Adaptive Role of the Epigenome in Three Deep-Sea Polychaetes.</title>
        <authorList>
            <person name="Perez M."/>
            <person name="Aroh O."/>
            <person name="Sun Y."/>
            <person name="Lan Y."/>
            <person name="Juniper S.K."/>
            <person name="Young C.R."/>
            <person name="Angers B."/>
            <person name="Qian P.Y."/>
        </authorList>
    </citation>
    <scope>NUCLEOTIDE SEQUENCE</scope>
    <source>
        <strain evidence="12">P08H-3</strain>
    </source>
</reference>
<evidence type="ECO:0000259" key="11">
    <source>
        <dbReference type="PROSITE" id="PS50157"/>
    </source>
</evidence>
<dbReference type="Pfam" id="PF00096">
    <property type="entry name" value="zf-C2H2"/>
    <property type="match status" value="3"/>
</dbReference>
<dbReference type="AlphaFoldDB" id="A0AAD9J097"/>
<evidence type="ECO:0000313" key="13">
    <source>
        <dbReference type="Proteomes" id="UP001208570"/>
    </source>
</evidence>
<dbReference type="GO" id="GO:0003677">
    <property type="term" value="F:DNA binding"/>
    <property type="evidence" value="ECO:0007669"/>
    <property type="project" value="UniProtKB-KW"/>
</dbReference>